<dbReference type="InterPro" id="IPR027417">
    <property type="entry name" value="P-loop_NTPase"/>
</dbReference>
<sequence length="453" mass="50813">MLEERGVDLDRPYEMEDKGIGAIFCCTPGRKDSENAHIYHSELFTLTEKMAKGEPQKLYFTAHTTLMELLDLKPLPVTALANGTYEELYRFTHFNPIQTETPGAQSMARIEELLQEDQNVKWRKERIQKQSSILSKLTTQLCINDNLAAAAATYSNEVETSTIAGPSSREVYLTITLEKMAKGDAQKLYFIVPIFEPHPPSTSSTQFQIHGCIQSVSILCPSGTSCSLRLQGKPQGKSQVVQDELSRLGEQMVHSSEGKIALARKVHPSLAHLPGRSGDAAFDASASGPNPSYMWILDQMLLKFLCIVRTLMENILSDISADEKIHNSAEENRLAMLEERGVDLDRPYEMEDKGVGAIICCTPGRKDSENAHICHSDLFTLTEKMAKEESQKLYFTAHTTHMELLDLIPFPVTALANGTYEELYRFIHFNPIQTEVWMKHVSPPCCFPAFFSI</sequence>
<gene>
    <name evidence="1" type="ORF">SASPL_111885</name>
</gene>
<evidence type="ECO:0000313" key="2">
    <source>
        <dbReference type="Proteomes" id="UP000298416"/>
    </source>
</evidence>
<evidence type="ECO:0000313" key="1">
    <source>
        <dbReference type="EMBL" id="KAG6427639.1"/>
    </source>
</evidence>
<reference evidence="1" key="1">
    <citation type="submission" date="2018-01" db="EMBL/GenBank/DDBJ databases">
        <authorList>
            <person name="Mao J.F."/>
        </authorList>
    </citation>
    <scope>NUCLEOTIDE SEQUENCE</scope>
    <source>
        <strain evidence="1">Huo1</strain>
        <tissue evidence="1">Leaf</tissue>
    </source>
</reference>
<organism evidence="1">
    <name type="scientific">Salvia splendens</name>
    <name type="common">Scarlet sage</name>
    <dbReference type="NCBI Taxonomy" id="180675"/>
    <lineage>
        <taxon>Eukaryota</taxon>
        <taxon>Viridiplantae</taxon>
        <taxon>Streptophyta</taxon>
        <taxon>Embryophyta</taxon>
        <taxon>Tracheophyta</taxon>
        <taxon>Spermatophyta</taxon>
        <taxon>Magnoliopsida</taxon>
        <taxon>eudicotyledons</taxon>
        <taxon>Gunneridae</taxon>
        <taxon>Pentapetalae</taxon>
        <taxon>asterids</taxon>
        <taxon>lamiids</taxon>
        <taxon>Lamiales</taxon>
        <taxon>Lamiaceae</taxon>
        <taxon>Nepetoideae</taxon>
        <taxon>Mentheae</taxon>
        <taxon>Salviinae</taxon>
        <taxon>Salvia</taxon>
        <taxon>Salvia subgen. Calosphace</taxon>
        <taxon>core Calosphace</taxon>
    </lineage>
</organism>
<protein>
    <submittedName>
        <fullName evidence="1">Uncharacterized protein</fullName>
    </submittedName>
</protein>
<name>A0A8X8Y9R4_SALSN</name>
<dbReference type="Gene3D" id="3.40.50.300">
    <property type="entry name" value="P-loop containing nucleotide triphosphate hydrolases"/>
    <property type="match status" value="1"/>
</dbReference>
<reference evidence="1" key="2">
    <citation type="submission" date="2020-08" db="EMBL/GenBank/DDBJ databases">
        <title>Plant Genome Project.</title>
        <authorList>
            <person name="Zhang R.-G."/>
        </authorList>
    </citation>
    <scope>NUCLEOTIDE SEQUENCE</scope>
    <source>
        <strain evidence="1">Huo1</strain>
        <tissue evidence="1">Leaf</tissue>
    </source>
</reference>
<keyword evidence="2" id="KW-1185">Reference proteome</keyword>
<dbReference type="EMBL" id="PNBA02000004">
    <property type="protein sequence ID" value="KAG6427639.1"/>
    <property type="molecule type" value="Genomic_DNA"/>
</dbReference>
<comment type="caution">
    <text evidence="1">The sequence shown here is derived from an EMBL/GenBank/DDBJ whole genome shotgun (WGS) entry which is preliminary data.</text>
</comment>
<accession>A0A8X8Y9R4</accession>
<proteinExistence type="predicted"/>
<dbReference type="Proteomes" id="UP000298416">
    <property type="component" value="Unassembled WGS sequence"/>
</dbReference>
<dbReference type="AlphaFoldDB" id="A0A8X8Y9R4"/>